<dbReference type="Gene3D" id="3.40.190.10">
    <property type="entry name" value="Periplasmic binding protein-like II"/>
    <property type="match status" value="2"/>
</dbReference>
<dbReference type="GO" id="GO:0016020">
    <property type="term" value="C:membrane"/>
    <property type="evidence" value="ECO:0007669"/>
    <property type="project" value="UniProtKB-SubCell"/>
</dbReference>
<dbReference type="AlphaFoldDB" id="A0A2H6CS13"/>
<evidence type="ECO:0000256" key="4">
    <source>
        <dbReference type="ARBA" id="ARBA00023139"/>
    </source>
</evidence>
<comment type="subcellular location">
    <subcellularLocation>
        <location evidence="1">Membrane</location>
        <topology evidence="1">Lipid-anchor</topology>
    </subcellularLocation>
</comment>
<dbReference type="RefSeq" id="WP_094243208.1">
    <property type="nucleotide sequence ID" value="NZ_BDEC01000021.1"/>
</dbReference>
<evidence type="ECO:0000256" key="1">
    <source>
        <dbReference type="ARBA" id="ARBA00004635"/>
    </source>
</evidence>
<sequence length="282" mass="30760">MKKRKSLLAFAFAALFIITGCSSGQGDSEAAESTSEDTTVNLGVIGADTDVWDDVKDRLADEGIDIEYVEFTEYSQPNTALENGDIDLNSFQHQDFLDNYNDERGSDLVSIGNTVNAPLGIYSEKIEDVEELENGAEVSIPDDVTNGGRALKLLQTADLIQLDEDAQNPTVSDITANPKDLEITELEASQTARAMEDVDASVINSGMAVDAGLSPNDDAIFLEPVDDTSRPYVNIIAARKEDEDNEVYQKVVDAYQSEETKEVIEETSDGADIPAWEEFGRK</sequence>
<keyword evidence="11" id="KW-1185">Reference proteome</keyword>
<dbReference type="EMBL" id="BDEC01000021">
    <property type="protein sequence ID" value="GBD67776.1"/>
    <property type="molecule type" value="Genomic_DNA"/>
</dbReference>
<dbReference type="SUPFAM" id="SSF53850">
    <property type="entry name" value="Periplasmic binding protein-like II"/>
    <property type="match status" value="1"/>
</dbReference>
<evidence type="ECO:0000256" key="8">
    <source>
        <dbReference type="SAM" id="MobiDB-lite"/>
    </source>
</evidence>
<evidence type="ECO:0000313" key="11">
    <source>
        <dbReference type="Proteomes" id="UP000236214"/>
    </source>
</evidence>
<reference evidence="10 11" key="1">
    <citation type="submission" date="2016-05" db="EMBL/GenBank/DDBJ databases">
        <title>Whole genome sequencing of Tetragenococcus halophilus subsp. halophilus NISL 7118.</title>
        <authorList>
            <person name="Shiwa Y."/>
            <person name="Nishimura I."/>
            <person name="Yoshikawa H."/>
            <person name="Koyama Y."/>
            <person name="Oguma T."/>
        </authorList>
    </citation>
    <scope>NUCLEOTIDE SEQUENCE [LARGE SCALE GENOMIC DNA]</scope>
    <source>
        <strain evidence="10 11">NISL 7118</strain>
    </source>
</reference>
<dbReference type="PIRSF" id="PIRSF002854">
    <property type="entry name" value="MetQ"/>
    <property type="match status" value="1"/>
</dbReference>
<gene>
    <name evidence="10" type="primary">metQ</name>
    <name evidence="10" type="ORF">TEHN7118_0582</name>
</gene>
<feature type="lipid moiety-binding region" description="S-diacylglycerol cysteine" evidence="7">
    <location>
        <position position="21"/>
    </location>
</feature>
<keyword evidence="2 9" id="KW-0732">Signal</keyword>
<dbReference type="PROSITE" id="PS51257">
    <property type="entry name" value="PROKAR_LIPOPROTEIN"/>
    <property type="match status" value="1"/>
</dbReference>
<keyword evidence="4" id="KW-0564">Palmitate</keyword>
<organism evidence="10 11">
    <name type="scientific">Tetragenococcus halophilus subsp. halophilus</name>
    <dbReference type="NCBI Taxonomy" id="1513897"/>
    <lineage>
        <taxon>Bacteria</taxon>
        <taxon>Bacillati</taxon>
        <taxon>Bacillota</taxon>
        <taxon>Bacilli</taxon>
        <taxon>Lactobacillales</taxon>
        <taxon>Enterococcaceae</taxon>
        <taxon>Tetragenococcus</taxon>
    </lineage>
</organism>
<comment type="caution">
    <text evidence="10">The sequence shown here is derived from an EMBL/GenBank/DDBJ whole genome shotgun (WGS) entry which is preliminary data.</text>
</comment>
<evidence type="ECO:0000256" key="5">
    <source>
        <dbReference type="ARBA" id="ARBA00023288"/>
    </source>
</evidence>
<evidence type="ECO:0000256" key="3">
    <source>
        <dbReference type="ARBA" id="ARBA00023136"/>
    </source>
</evidence>
<dbReference type="InterPro" id="IPR004872">
    <property type="entry name" value="Lipoprotein_NlpA"/>
</dbReference>
<feature type="region of interest" description="Disordered" evidence="8">
    <location>
        <begin position="260"/>
        <end position="282"/>
    </location>
</feature>
<evidence type="ECO:0000256" key="7">
    <source>
        <dbReference type="PIRSR" id="PIRSR002854-1"/>
    </source>
</evidence>
<dbReference type="PANTHER" id="PTHR30429">
    <property type="entry name" value="D-METHIONINE-BINDING LIPOPROTEIN METQ"/>
    <property type="match status" value="1"/>
</dbReference>
<dbReference type="Proteomes" id="UP000236214">
    <property type="component" value="Unassembled WGS sequence"/>
</dbReference>
<proteinExistence type="inferred from homology"/>
<feature type="chain" id="PRO_5039093224" description="Lipoprotein" evidence="9">
    <location>
        <begin position="24"/>
        <end position="282"/>
    </location>
</feature>
<protein>
    <recommendedName>
        <fullName evidence="6">Lipoprotein</fullName>
    </recommendedName>
</protein>
<keyword evidence="3" id="KW-0472">Membrane</keyword>
<keyword evidence="5 6" id="KW-0449">Lipoprotein</keyword>
<dbReference type="Pfam" id="PF03180">
    <property type="entry name" value="Lipoprotein_9"/>
    <property type="match status" value="1"/>
</dbReference>
<dbReference type="PANTHER" id="PTHR30429:SF3">
    <property type="entry name" value="LIPOPROTEIN"/>
    <property type="match status" value="1"/>
</dbReference>
<evidence type="ECO:0000313" key="10">
    <source>
        <dbReference type="EMBL" id="GBD67776.1"/>
    </source>
</evidence>
<evidence type="ECO:0000256" key="2">
    <source>
        <dbReference type="ARBA" id="ARBA00022729"/>
    </source>
</evidence>
<name>A0A2H6CS13_TETHA</name>
<accession>A0A2H6CS13</accession>
<comment type="similarity">
    <text evidence="6">Belongs to the nlpA lipoprotein family.</text>
</comment>
<evidence type="ECO:0000256" key="6">
    <source>
        <dbReference type="PIRNR" id="PIRNR002854"/>
    </source>
</evidence>
<evidence type="ECO:0000256" key="9">
    <source>
        <dbReference type="SAM" id="SignalP"/>
    </source>
</evidence>
<feature type="signal peptide" evidence="9">
    <location>
        <begin position="1"/>
        <end position="23"/>
    </location>
</feature>